<feature type="coiled-coil region" evidence="1">
    <location>
        <begin position="593"/>
        <end position="702"/>
    </location>
</feature>
<name>A0A2G8LN89_STIJA</name>
<feature type="region of interest" description="Disordered" evidence="2">
    <location>
        <begin position="324"/>
        <end position="358"/>
    </location>
</feature>
<accession>A0A2G8LN89</accession>
<feature type="region of interest" description="Disordered" evidence="2">
    <location>
        <begin position="802"/>
        <end position="1076"/>
    </location>
</feature>
<dbReference type="PANTHER" id="PTHR35153:SF1">
    <property type="entry name" value="COILED-COIL DOMAIN-CONTAINING PROTEIN 154"/>
    <property type="match status" value="1"/>
</dbReference>
<feature type="compositionally biased region" description="Basic and acidic residues" evidence="2">
    <location>
        <begin position="836"/>
        <end position="862"/>
    </location>
</feature>
<dbReference type="InterPro" id="IPR029512">
    <property type="entry name" value="CCDC154"/>
</dbReference>
<feature type="compositionally biased region" description="Basic and acidic residues" evidence="2">
    <location>
        <begin position="324"/>
        <end position="333"/>
    </location>
</feature>
<evidence type="ECO:0000313" key="3">
    <source>
        <dbReference type="EMBL" id="PIK61727.1"/>
    </source>
</evidence>
<dbReference type="AlphaFoldDB" id="A0A2G8LN89"/>
<proteinExistence type="predicted"/>
<keyword evidence="4" id="KW-1185">Reference proteome</keyword>
<feature type="compositionally biased region" description="Basic and acidic residues" evidence="2">
    <location>
        <begin position="972"/>
        <end position="981"/>
    </location>
</feature>
<gene>
    <name evidence="3" type="ORF">BSL78_01357</name>
</gene>
<feature type="compositionally biased region" description="Basic and acidic residues" evidence="2">
    <location>
        <begin position="283"/>
        <end position="292"/>
    </location>
</feature>
<comment type="caution">
    <text evidence="3">The sequence shown here is derived from an EMBL/GenBank/DDBJ whole genome shotgun (WGS) entry which is preliminary data.</text>
</comment>
<feature type="compositionally biased region" description="Basic and acidic residues" evidence="2">
    <location>
        <begin position="876"/>
        <end position="909"/>
    </location>
</feature>
<feature type="compositionally biased region" description="Basic and acidic residues" evidence="2">
    <location>
        <begin position="916"/>
        <end position="945"/>
    </location>
</feature>
<feature type="compositionally biased region" description="Basic residues" evidence="2">
    <location>
        <begin position="1058"/>
        <end position="1068"/>
    </location>
</feature>
<organism evidence="3 4">
    <name type="scientific">Stichopus japonicus</name>
    <name type="common">Sea cucumber</name>
    <dbReference type="NCBI Taxonomy" id="307972"/>
    <lineage>
        <taxon>Eukaryota</taxon>
        <taxon>Metazoa</taxon>
        <taxon>Echinodermata</taxon>
        <taxon>Eleutherozoa</taxon>
        <taxon>Echinozoa</taxon>
        <taxon>Holothuroidea</taxon>
        <taxon>Aspidochirotacea</taxon>
        <taxon>Aspidochirotida</taxon>
        <taxon>Stichopodidae</taxon>
        <taxon>Apostichopus</taxon>
    </lineage>
</organism>
<feature type="coiled-coil region" evidence="1">
    <location>
        <begin position="183"/>
        <end position="231"/>
    </location>
</feature>
<evidence type="ECO:0000313" key="4">
    <source>
        <dbReference type="Proteomes" id="UP000230750"/>
    </source>
</evidence>
<reference evidence="3 4" key="1">
    <citation type="journal article" date="2017" name="PLoS Biol.">
        <title>The sea cucumber genome provides insights into morphological evolution and visceral regeneration.</title>
        <authorList>
            <person name="Zhang X."/>
            <person name="Sun L."/>
            <person name="Yuan J."/>
            <person name="Sun Y."/>
            <person name="Gao Y."/>
            <person name="Zhang L."/>
            <person name="Li S."/>
            <person name="Dai H."/>
            <person name="Hamel J.F."/>
            <person name="Liu C."/>
            <person name="Yu Y."/>
            <person name="Liu S."/>
            <person name="Lin W."/>
            <person name="Guo K."/>
            <person name="Jin S."/>
            <person name="Xu P."/>
            <person name="Storey K.B."/>
            <person name="Huan P."/>
            <person name="Zhang T."/>
            <person name="Zhou Y."/>
            <person name="Zhang J."/>
            <person name="Lin C."/>
            <person name="Li X."/>
            <person name="Xing L."/>
            <person name="Huo D."/>
            <person name="Sun M."/>
            <person name="Wang L."/>
            <person name="Mercier A."/>
            <person name="Li F."/>
            <person name="Yang H."/>
            <person name="Xiang J."/>
        </authorList>
    </citation>
    <scope>NUCLEOTIDE SEQUENCE [LARGE SCALE GENOMIC DNA]</scope>
    <source>
        <strain evidence="3">Shaxun</strain>
        <tissue evidence="3">Muscle</tissue>
    </source>
</reference>
<feature type="compositionally biased region" description="Polar residues" evidence="2">
    <location>
        <begin position="339"/>
        <end position="349"/>
    </location>
</feature>
<sequence>MNALHFFFSNPPPPPSRDPSRADYSANSRNAYLSKFGAPLPAIPAENSPQPTAENQMIPYGGRRTQLSQIDQPPMVGDLGDGRVRQVEGRLSLVEQSNRALLEEVVRLQGELKAAQRRTEEALQAERQARQQLTENIRGSNDLVGQLGARLKRAEEKVADERTAVGALVNHTKQVEQAVLGSQQELVAKRDQQMTKIAELRNDLDEANRLREQLERATTTLVDELRQVKSKQDAHSIESNGTLHDIKERTKRLEEEQRQVSSMCSFLSFRFASSRITDPQLENQRKSHESQHTSEQSTSLLRSQLDARLGEVRDVLMDLRNRVTTEETERRQQEQTTQLRINEIQSQVHEQSRKRDESMHALDVIQREREHAADNERLKMQGKIAEIAEEVSRKILSKEIRLREEAQQKFANIEKYLHAEQAARIAHEQAMREENEKRWGALQKLTEEEVLHVREGQKLDRHKNVGSLSKVGDIVDKLEKQQVDTKKQLEQVMKAEIKSRQSQDKQIEDKIEDVQEKLGVAISTLQQAIGGINEQVSSANTEYQERIRALIVENSQGGVRGLADLDARLVGLQVRITAQEESVDEKIQEALNAASVDKENEESKKAIEEQKEQLEEVNDWRDSAEKKLKAIRERMDELGPEIREMNRTNESIQEDMKGLVESEGKDRVRDVQMIRQEFQGKYAQLQDELETVKQKAAQEASVVPSIPISQKEKLSQVKGGKVDDATKARVDDIEEAVLKNQKKFEEMSEEITKVENSIQTVRVHLSRKIDGETKARRNEIQDLQNIFEDLKTNMSPLVSHAASLGDVFKRSDRKASRDTMSSQERDRKGSGRRRASRDETEKARDEEGKKSRPASREKEKVGAETANKPPSGPSSRGEREDEAREKTKPPSREKTRDGERDRKDEDKTGKGGKPPSSRERHKSGSKEESGSKESRDSRRGSEVQKEAGNVNNSNNGGHEDTRIVSPTGSRSGSKDEEEKKKSAAAPRRPSDADGSVRKEDGKTDDVDDRGEQSADKSKEGGSSSKAAGSDDRKNGEDGPPPDDPPKKKKEKDDPVALRKAKMKAAKKAKPPEPGSS</sequence>
<dbReference type="OrthoDB" id="9445857at2759"/>
<dbReference type="Proteomes" id="UP000230750">
    <property type="component" value="Unassembled WGS sequence"/>
</dbReference>
<dbReference type="PANTHER" id="PTHR35153">
    <property type="entry name" value="COILED-COIL DOMAIN-CONTAINING PROTEIN 154"/>
    <property type="match status" value="1"/>
</dbReference>
<evidence type="ECO:0000256" key="2">
    <source>
        <dbReference type="SAM" id="MobiDB-lite"/>
    </source>
</evidence>
<feature type="region of interest" description="Disordered" evidence="2">
    <location>
        <begin position="280"/>
        <end position="300"/>
    </location>
</feature>
<evidence type="ECO:0000256" key="1">
    <source>
        <dbReference type="SAM" id="Coils"/>
    </source>
</evidence>
<dbReference type="EMBL" id="MRZV01000026">
    <property type="protein sequence ID" value="PIK61727.1"/>
    <property type="molecule type" value="Genomic_DNA"/>
</dbReference>
<feature type="region of interest" description="Disordered" evidence="2">
    <location>
        <begin position="1"/>
        <end position="28"/>
    </location>
</feature>
<protein>
    <submittedName>
        <fullName evidence="3">Putative glutamic acid-rich protein isoform X6</fullName>
    </submittedName>
</protein>
<feature type="coiled-coil region" evidence="1">
    <location>
        <begin position="91"/>
        <end position="136"/>
    </location>
</feature>
<keyword evidence="1" id="KW-0175">Coiled coil</keyword>
<dbReference type="Pfam" id="PF15450">
    <property type="entry name" value="CCDC154"/>
    <property type="match status" value="1"/>
</dbReference>
<feature type="compositionally biased region" description="Basic and acidic residues" evidence="2">
    <location>
        <begin position="807"/>
        <end position="829"/>
    </location>
</feature>
<feature type="compositionally biased region" description="Basic and acidic residues" evidence="2">
    <location>
        <begin position="988"/>
        <end position="1019"/>
    </location>
</feature>
<dbReference type="STRING" id="307972.A0A2G8LN89"/>